<feature type="transmembrane region" description="Helical" evidence="1">
    <location>
        <begin position="221"/>
        <end position="240"/>
    </location>
</feature>
<feature type="transmembrane region" description="Helical" evidence="1">
    <location>
        <begin position="20"/>
        <end position="42"/>
    </location>
</feature>
<dbReference type="Pfam" id="PF04235">
    <property type="entry name" value="DUF418"/>
    <property type="match status" value="1"/>
</dbReference>
<dbReference type="InterPro" id="IPR052529">
    <property type="entry name" value="Bact_Transport_Assoc"/>
</dbReference>
<sequence length="338" mass="35502">MIVVNVGPTNAESVPERLYLLPFGRASVLFVVIAGLGMGLFLRSRSGTGLWGPLLWRVLLLLSVGLVLQTVTDSVSVILTTYALLFVVAPLLQRLSLQGLGAVALAILVAGPVWIVADDVTSPGEHAKVGVSLTTPPSEALHSLFLSGPYPLASWTVPFVVGLALARVDLADRGVLRRLAVGGGVAAVVGALVATVSYDLLGPRADTGWLRLLTGAAHGQMPLWLVSATGSAIFVVAVCVRVGQAAPRLLRWLAVLGTYALTVYVAHVLVLAVVKPPDGLPSFLLGGSISAGLVATFLLASLLWARTGRSGPLEWVLRHPWLRHPDAWGRTAGERTAR</sequence>
<evidence type="ECO:0000256" key="1">
    <source>
        <dbReference type="SAM" id="Phobius"/>
    </source>
</evidence>
<organism evidence="3 4">
    <name type="scientific">Ornithinimicrobium pekingense</name>
    <dbReference type="NCBI Taxonomy" id="384677"/>
    <lineage>
        <taxon>Bacteria</taxon>
        <taxon>Bacillati</taxon>
        <taxon>Actinomycetota</taxon>
        <taxon>Actinomycetes</taxon>
        <taxon>Micrococcales</taxon>
        <taxon>Ornithinimicrobiaceae</taxon>
        <taxon>Ornithinimicrobium</taxon>
    </lineage>
</organism>
<evidence type="ECO:0000259" key="2">
    <source>
        <dbReference type="Pfam" id="PF04235"/>
    </source>
</evidence>
<reference evidence="4" key="1">
    <citation type="journal article" date="2019" name="Int. J. Syst. Evol. Microbiol.">
        <title>The Global Catalogue of Microorganisms (GCM) 10K type strain sequencing project: providing services to taxonomists for standard genome sequencing and annotation.</title>
        <authorList>
            <consortium name="The Broad Institute Genomics Platform"/>
            <consortium name="The Broad Institute Genome Sequencing Center for Infectious Disease"/>
            <person name="Wu L."/>
            <person name="Ma J."/>
        </authorList>
    </citation>
    <scope>NUCLEOTIDE SEQUENCE [LARGE SCALE GENOMIC DNA]</scope>
    <source>
        <strain evidence="4">CGMCC 1.5362</strain>
    </source>
</reference>
<evidence type="ECO:0000313" key="3">
    <source>
        <dbReference type="EMBL" id="GGK70830.1"/>
    </source>
</evidence>
<feature type="transmembrane region" description="Helical" evidence="1">
    <location>
        <begin position="180"/>
        <end position="201"/>
    </location>
</feature>
<keyword evidence="1" id="KW-0812">Transmembrane</keyword>
<keyword evidence="1" id="KW-1133">Transmembrane helix</keyword>
<accession>A0ABQ2F7Y7</accession>
<feature type="transmembrane region" description="Helical" evidence="1">
    <location>
        <begin position="74"/>
        <end position="92"/>
    </location>
</feature>
<feature type="transmembrane region" description="Helical" evidence="1">
    <location>
        <begin position="49"/>
        <end position="68"/>
    </location>
</feature>
<name>A0ABQ2F7Y7_9MICO</name>
<gene>
    <name evidence="3" type="ORF">GCM10011509_19110</name>
</gene>
<keyword evidence="4" id="KW-1185">Reference proteome</keyword>
<feature type="transmembrane region" description="Helical" evidence="1">
    <location>
        <begin position="280"/>
        <end position="305"/>
    </location>
</feature>
<feature type="domain" description="DUF418" evidence="2">
    <location>
        <begin position="211"/>
        <end position="319"/>
    </location>
</feature>
<dbReference type="EMBL" id="BMLB01000003">
    <property type="protein sequence ID" value="GGK70830.1"/>
    <property type="molecule type" value="Genomic_DNA"/>
</dbReference>
<protein>
    <submittedName>
        <fullName evidence="3">Transporter</fullName>
    </submittedName>
</protein>
<dbReference type="InterPro" id="IPR007349">
    <property type="entry name" value="DUF418"/>
</dbReference>
<feature type="transmembrane region" description="Helical" evidence="1">
    <location>
        <begin position="252"/>
        <end position="274"/>
    </location>
</feature>
<feature type="transmembrane region" description="Helical" evidence="1">
    <location>
        <begin position="150"/>
        <end position="168"/>
    </location>
</feature>
<comment type="caution">
    <text evidence="3">The sequence shown here is derived from an EMBL/GenBank/DDBJ whole genome shotgun (WGS) entry which is preliminary data.</text>
</comment>
<keyword evidence="1" id="KW-0472">Membrane</keyword>
<dbReference type="PANTHER" id="PTHR30590:SF2">
    <property type="entry name" value="INNER MEMBRANE PROTEIN"/>
    <property type="match status" value="1"/>
</dbReference>
<dbReference type="PANTHER" id="PTHR30590">
    <property type="entry name" value="INNER MEMBRANE PROTEIN"/>
    <property type="match status" value="1"/>
</dbReference>
<feature type="transmembrane region" description="Helical" evidence="1">
    <location>
        <begin position="99"/>
        <end position="117"/>
    </location>
</feature>
<proteinExistence type="predicted"/>
<dbReference type="Proteomes" id="UP000662111">
    <property type="component" value="Unassembled WGS sequence"/>
</dbReference>
<evidence type="ECO:0000313" key="4">
    <source>
        <dbReference type="Proteomes" id="UP000662111"/>
    </source>
</evidence>